<keyword evidence="3" id="KW-1185">Reference proteome</keyword>
<dbReference type="OrthoDB" id="9825802at2"/>
<dbReference type="AlphaFoldDB" id="A0A1H7SKY4"/>
<name>A0A1H7SKY4_9GAMM</name>
<evidence type="ECO:0000256" key="1">
    <source>
        <dbReference type="SAM" id="MobiDB-lite"/>
    </source>
</evidence>
<feature type="compositionally biased region" description="Basic and acidic residues" evidence="1">
    <location>
        <begin position="84"/>
        <end position="94"/>
    </location>
</feature>
<reference evidence="3" key="1">
    <citation type="submission" date="2016-10" db="EMBL/GenBank/DDBJ databases">
        <authorList>
            <person name="Varghese N."/>
            <person name="Submissions S."/>
        </authorList>
    </citation>
    <scope>NUCLEOTIDE SEQUENCE [LARGE SCALE GENOMIC DNA]</scope>
    <source>
        <strain evidence="3">CGMCC 1.9150</strain>
    </source>
</reference>
<organism evidence="2 3">
    <name type="scientific">Halomonas daqiaonensis</name>
    <dbReference type="NCBI Taxonomy" id="650850"/>
    <lineage>
        <taxon>Bacteria</taxon>
        <taxon>Pseudomonadati</taxon>
        <taxon>Pseudomonadota</taxon>
        <taxon>Gammaproteobacteria</taxon>
        <taxon>Oceanospirillales</taxon>
        <taxon>Halomonadaceae</taxon>
        <taxon>Halomonas</taxon>
    </lineage>
</organism>
<dbReference type="Proteomes" id="UP000198807">
    <property type="component" value="Unassembled WGS sequence"/>
</dbReference>
<proteinExistence type="predicted"/>
<gene>
    <name evidence="2" type="ORF">SAMN04488129_1158</name>
</gene>
<dbReference type="EMBL" id="FOBC01000015">
    <property type="protein sequence ID" value="SEL73320.1"/>
    <property type="molecule type" value="Genomic_DNA"/>
</dbReference>
<dbReference type="RefSeq" id="WP_089714119.1">
    <property type="nucleotide sequence ID" value="NZ_FOBC01000015.1"/>
</dbReference>
<protein>
    <submittedName>
        <fullName evidence="2">Uncharacterized protein</fullName>
    </submittedName>
</protein>
<evidence type="ECO:0000313" key="3">
    <source>
        <dbReference type="Proteomes" id="UP000198807"/>
    </source>
</evidence>
<sequence>MSKLRRAVRSVATTSRQKRARYQRAISSLGDQVMVLRHEFLQCQGSLLAAIWHDPPSLFTEHLGQTQDRLSRLKQRLKGVLAQAEHRRREAEKRGPRRTPHHVETLHDLEYHHRRSTKGADTLLADIDQLILLTRHLANGGDRNIAADILSGVAGHYAPSPPPHSTYLPYHERPFHRSGHGLIVEPIPESEWEHHASAAGRLEWV</sequence>
<accession>A0A1H7SKY4</accession>
<evidence type="ECO:0000313" key="2">
    <source>
        <dbReference type="EMBL" id="SEL73320.1"/>
    </source>
</evidence>
<feature type="region of interest" description="Disordered" evidence="1">
    <location>
        <begin position="81"/>
        <end position="100"/>
    </location>
</feature>